<gene>
    <name evidence="1" type="ORF">ENU28_00845</name>
</gene>
<dbReference type="EMBL" id="DTBX01000028">
    <property type="protein sequence ID" value="HGQ54995.1"/>
    <property type="molecule type" value="Genomic_DNA"/>
</dbReference>
<sequence length="411" mass="47560">MVIIFLFLFNYFPGVIYDYGLSPRSLALGKAFVGLADDGEAGYFNPAGLSFLNEMETKLAHSQLYGANLEYLNYTLPTAKYGTYAITFFSLNSFGIESRNINNEISKKIFFTENSYILSLSYPLFSFLGIGGNLKINTKNIFIYSDVGIGFDISFYFSYFYPYTLGISLTNLVPPNFNLYSEKETYKRIFKIGQALRFYKERVKILLDINLLEDILKDFDYDYLEPKFGIEFEIMEKRFIQRIGLDKNELSLGIGLKNVGKRLSFDIDYAILLHYRSNYLLSPTHKIGLSFRFGGFRVWANAFPKYFSPKLESKENLLTINIKYNTKKRIKRWQFLIRSELGEIVKTYQGFDEMPTKLFWDGLDDIGRPVADGKYYYEITLIDIDEKISLHNTGFLTIIKTTGPKGEVKIK</sequence>
<organism evidence="1">
    <name type="scientific">candidate division WOR-3 bacterium</name>
    <dbReference type="NCBI Taxonomy" id="2052148"/>
    <lineage>
        <taxon>Bacteria</taxon>
        <taxon>Bacteria division WOR-3</taxon>
    </lineage>
</organism>
<evidence type="ECO:0008006" key="2">
    <source>
        <dbReference type="Google" id="ProtNLM"/>
    </source>
</evidence>
<accession>A0A7V4FF04</accession>
<dbReference type="Gene3D" id="2.60.40.4070">
    <property type="match status" value="1"/>
</dbReference>
<comment type="caution">
    <text evidence="1">The sequence shown here is derived from an EMBL/GenBank/DDBJ whole genome shotgun (WGS) entry which is preliminary data.</text>
</comment>
<dbReference type="AlphaFoldDB" id="A0A7V4FF04"/>
<evidence type="ECO:0000313" key="1">
    <source>
        <dbReference type="EMBL" id="HGQ54995.1"/>
    </source>
</evidence>
<name>A0A7V4FF04_UNCW3</name>
<proteinExistence type="predicted"/>
<dbReference type="Gene3D" id="2.40.160.60">
    <property type="entry name" value="Outer membrane protein transport protein (OMPP1/FadL/TodX)"/>
    <property type="match status" value="1"/>
</dbReference>
<protein>
    <recommendedName>
        <fullName evidence="2">PorV/PorQ family protein</fullName>
    </recommendedName>
</protein>
<reference evidence="1" key="1">
    <citation type="journal article" date="2020" name="mSystems">
        <title>Genome- and Community-Level Interaction Insights into Carbon Utilization and Element Cycling Functions of Hydrothermarchaeota in Hydrothermal Sediment.</title>
        <authorList>
            <person name="Zhou Z."/>
            <person name="Liu Y."/>
            <person name="Xu W."/>
            <person name="Pan J."/>
            <person name="Luo Z.H."/>
            <person name="Li M."/>
        </authorList>
    </citation>
    <scope>NUCLEOTIDE SEQUENCE [LARGE SCALE GENOMIC DNA]</scope>
    <source>
        <strain evidence="1">SpSt-655</strain>
    </source>
</reference>